<name>A0A1Y2A790_9PLEO</name>
<dbReference type="GO" id="GO:0003677">
    <property type="term" value="F:DNA binding"/>
    <property type="evidence" value="ECO:0007669"/>
    <property type="project" value="UniProtKB-KW"/>
</dbReference>
<dbReference type="InterPro" id="IPR013700">
    <property type="entry name" value="AflR"/>
</dbReference>
<keyword evidence="3" id="KW-0238">DNA-binding</keyword>
<evidence type="ECO:0000256" key="3">
    <source>
        <dbReference type="ARBA" id="ARBA00023125"/>
    </source>
</evidence>
<feature type="domain" description="Zn(2)-C6 fungal-type" evidence="7">
    <location>
        <begin position="35"/>
        <end position="65"/>
    </location>
</feature>
<evidence type="ECO:0000259" key="7">
    <source>
        <dbReference type="PROSITE" id="PS50048"/>
    </source>
</evidence>
<evidence type="ECO:0000313" key="9">
    <source>
        <dbReference type="Proteomes" id="UP000193144"/>
    </source>
</evidence>
<dbReference type="SUPFAM" id="SSF57701">
    <property type="entry name" value="Zn2/Cys6 DNA-binding domain"/>
    <property type="match status" value="1"/>
</dbReference>
<evidence type="ECO:0000313" key="8">
    <source>
        <dbReference type="EMBL" id="ORY18416.1"/>
    </source>
</evidence>
<dbReference type="GO" id="GO:0008270">
    <property type="term" value="F:zinc ion binding"/>
    <property type="evidence" value="ECO:0007669"/>
    <property type="project" value="InterPro"/>
</dbReference>
<keyword evidence="1" id="KW-0479">Metal-binding</keyword>
<feature type="region of interest" description="Disordered" evidence="6">
    <location>
        <begin position="70"/>
        <end position="128"/>
    </location>
</feature>
<organism evidence="8 9">
    <name type="scientific">Clohesyomyces aquaticus</name>
    <dbReference type="NCBI Taxonomy" id="1231657"/>
    <lineage>
        <taxon>Eukaryota</taxon>
        <taxon>Fungi</taxon>
        <taxon>Dikarya</taxon>
        <taxon>Ascomycota</taxon>
        <taxon>Pezizomycotina</taxon>
        <taxon>Dothideomycetes</taxon>
        <taxon>Pleosporomycetidae</taxon>
        <taxon>Pleosporales</taxon>
        <taxon>Lindgomycetaceae</taxon>
        <taxon>Clohesyomyces</taxon>
    </lineage>
</organism>
<evidence type="ECO:0000256" key="6">
    <source>
        <dbReference type="SAM" id="MobiDB-lite"/>
    </source>
</evidence>
<keyword evidence="5" id="KW-0539">Nucleus</keyword>
<evidence type="ECO:0000256" key="1">
    <source>
        <dbReference type="ARBA" id="ARBA00022723"/>
    </source>
</evidence>
<dbReference type="EMBL" id="MCFA01000007">
    <property type="protein sequence ID" value="ORY18416.1"/>
    <property type="molecule type" value="Genomic_DNA"/>
</dbReference>
<dbReference type="Pfam" id="PF00172">
    <property type="entry name" value="Zn_clus"/>
    <property type="match status" value="1"/>
</dbReference>
<dbReference type="GO" id="GO:0045122">
    <property type="term" value="P:aflatoxin biosynthetic process"/>
    <property type="evidence" value="ECO:0007669"/>
    <property type="project" value="InterPro"/>
</dbReference>
<feature type="region of interest" description="Disordered" evidence="6">
    <location>
        <begin position="1"/>
        <end position="29"/>
    </location>
</feature>
<accession>A0A1Y2A790</accession>
<dbReference type="CDD" id="cd00067">
    <property type="entry name" value="GAL4"/>
    <property type="match status" value="1"/>
</dbReference>
<dbReference type="PROSITE" id="PS00463">
    <property type="entry name" value="ZN2_CY6_FUNGAL_1"/>
    <property type="match status" value="1"/>
</dbReference>
<dbReference type="PANTHER" id="PTHR31069">
    <property type="entry name" value="OLEATE-ACTIVATED TRANSCRIPTION FACTOR 1-RELATED"/>
    <property type="match status" value="1"/>
</dbReference>
<keyword evidence="2" id="KW-0805">Transcription regulation</keyword>
<dbReference type="PROSITE" id="PS50048">
    <property type="entry name" value="ZN2_CY6_FUNGAL_2"/>
    <property type="match status" value="1"/>
</dbReference>
<reference evidence="8 9" key="1">
    <citation type="submission" date="2016-07" db="EMBL/GenBank/DDBJ databases">
        <title>Pervasive Adenine N6-methylation of Active Genes in Fungi.</title>
        <authorList>
            <consortium name="DOE Joint Genome Institute"/>
            <person name="Mondo S.J."/>
            <person name="Dannebaum R.O."/>
            <person name="Kuo R.C."/>
            <person name="Labutti K."/>
            <person name="Haridas S."/>
            <person name="Kuo A."/>
            <person name="Salamov A."/>
            <person name="Ahrendt S.R."/>
            <person name="Lipzen A."/>
            <person name="Sullivan W."/>
            <person name="Andreopoulos W.B."/>
            <person name="Clum A."/>
            <person name="Lindquist E."/>
            <person name="Daum C."/>
            <person name="Ramamoorthy G.K."/>
            <person name="Gryganskyi A."/>
            <person name="Culley D."/>
            <person name="Magnuson J.K."/>
            <person name="James T.Y."/>
            <person name="O'Malley M.A."/>
            <person name="Stajich J.E."/>
            <person name="Spatafora J.W."/>
            <person name="Visel A."/>
            <person name="Grigoriev I.V."/>
        </authorList>
    </citation>
    <scope>NUCLEOTIDE SEQUENCE [LARGE SCALE GENOMIC DNA]</scope>
    <source>
        <strain evidence="8 9">CBS 115471</strain>
    </source>
</reference>
<evidence type="ECO:0000256" key="2">
    <source>
        <dbReference type="ARBA" id="ARBA00023015"/>
    </source>
</evidence>
<evidence type="ECO:0000256" key="4">
    <source>
        <dbReference type="ARBA" id="ARBA00023163"/>
    </source>
</evidence>
<dbReference type="Proteomes" id="UP000193144">
    <property type="component" value="Unassembled WGS sequence"/>
</dbReference>
<feature type="compositionally biased region" description="Polar residues" evidence="6">
    <location>
        <begin position="81"/>
        <end position="94"/>
    </location>
</feature>
<dbReference type="STRING" id="1231657.A0A1Y2A790"/>
<evidence type="ECO:0000256" key="5">
    <source>
        <dbReference type="ARBA" id="ARBA00023242"/>
    </source>
</evidence>
<dbReference type="AlphaFoldDB" id="A0A1Y2A790"/>
<dbReference type="InterPro" id="IPR050675">
    <property type="entry name" value="OAF3"/>
</dbReference>
<feature type="compositionally biased region" description="Polar residues" evidence="6">
    <location>
        <begin position="16"/>
        <end position="28"/>
    </location>
</feature>
<keyword evidence="4" id="KW-0804">Transcription</keyword>
<dbReference type="PRINTS" id="PR00755">
    <property type="entry name" value="AFLATOXINBRP"/>
</dbReference>
<sequence>MNSTTPTTDAREPQQFRPSQSPSVSDTTPLKLRESCEACATSKLRCSKEKPTCARCAKRNLSCKYVVTKRSNRKQEHRQNRTSAKLSGNSSTETEALGHSTPPNCTPPSGIETYHGPDSLVSPPEACPALPPGDPSILPFLNDTETEFHHCFLAPWPSVVTRRIDPESFRDSQSSSYFSHPEIGNNTSGINATFHQCIESTTDELPLLLNSGSLLQVFAPEGEGGQLSIHKSIPMPHSCLLRAIEMLAKHVQSNSTEPENSIPAMHSIINQNASLIIAFTEMFQCPCSQDGYLLAVMGLAALKMMSCYEMISSMCPIYDNDHCCSTAGASPDIYSTHHDLSTQDRDAVQGSQWRQIILSELHRVQGLVDTYSERVKASMDFGGFNTPSSSVSGNSSALTSGLGFPLSANMLIQLEADLRTRLRTISLEIVSRLG</sequence>
<dbReference type="SMART" id="SM00066">
    <property type="entry name" value="GAL4"/>
    <property type="match status" value="1"/>
</dbReference>
<proteinExistence type="predicted"/>
<dbReference type="PANTHER" id="PTHR31069:SF31">
    <property type="entry name" value="MONODICTYPHENONE CLUSTER TRANSCRIPTION FACTOR-RELATED"/>
    <property type="match status" value="1"/>
</dbReference>
<dbReference type="Gene3D" id="4.10.240.10">
    <property type="entry name" value="Zn(2)-C6 fungal-type DNA-binding domain"/>
    <property type="match status" value="1"/>
</dbReference>
<keyword evidence="9" id="KW-1185">Reference proteome</keyword>
<dbReference type="InterPro" id="IPR001138">
    <property type="entry name" value="Zn2Cys6_DnaBD"/>
</dbReference>
<dbReference type="GO" id="GO:0000981">
    <property type="term" value="F:DNA-binding transcription factor activity, RNA polymerase II-specific"/>
    <property type="evidence" value="ECO:0007669"/>
    <property type="project" value="InterPro"/>
</dbReference>
<dbReference type="Pfam" id="PF08493">
    <property type="entry name" value="AflR"/>
    <property type="match status" value="1"/>
</dbReference>
<gene>
    <name evidence="8" type="ORF">BCR34DRAFT_583034</name>
</gene>
<comment type="caution">
    <text evidence="8">The sequence shown here is derived from an EMBL/GenBank/DDBJ whole genome shotgun (WGS) entry which is preliminary data.</text>
</comment>
<dbReference type="InterPro" id="IPR036864">
    <property type="entry name" value="Zn2-C6_fun-type_DNA-bd_sf"/>
</dbReference>
<dbReference type="OrthoDB" id="2328572at2759"/>
<dbReference type="GO" id="GO:0005634">
    <property type="term" value="C:nucleus"/>
    <property type="evidence" value="ECO:0007669"/>
    <property type="project" value="InterPro"/>
</dbReference>
<protein>
    <recommendedName>
        <fullName evidence="7">Zn(2)-C6 fungal-type domain-containing protein</fullName>
    </recommendedName>
</protein>